<protein>
    <submittedName>
        <fullName evidence="1">Uncharacterized protein</fullName>
    </submittedName>
</protein>
<sequence>FLKGVFGKEIAETLKLSLLRNFCLHLYRNSLSYETLSLSLSLGFPFEKLAPPKSPFFTVVCCYLSFSFETLVPPFETLTPPSKSSLFVGGWAHLFFTRSHLSLSAIEVMGGSLA</sequence>
<keyword evidence="2" id="KW-1185">Reference proteome</keyword>
<proteinExistence type="predicted"/>
<dbReference type="Proteomes" id="UP001374535">
    <property type="component" value="Chromosome 11"/>
</dbReference>
<name>A0AAQ3MEL1_VIGMU</name>
<dbReference type="EMBL" id="CP144690">
    <property type="protein sequence ID" value="WVY89318.1"/>
    <property type="molecule type" value="Genomic_DNA"/>
</dbReference>
<evidence type="ECO:0000313" key="2">
    <source>
        <dbReference type="Proteomes" id="UP001374535"/>
    </source>
</evidence>
<accession>A0AAQ3MEL1</accession>
<dbReference type="AlphaFoldDB" id="A0AAQ3MEL1"/>
<feature type="non-terminal residue" evidence="1">
    <location>
        <position position="1"/>
    </location>
</feature>
<gene>
    <name evidence="1" type="ORF">V8G54_034832</name>
</gene>
<evidence type="ECO:0000313" key="1">
    <source>
        <dbReference type="EMBL" id="WVY89318.1"/>
    </source>
</evidence>
<reference evidence="1 2" key="1">
    <citation type="journal article" date="2023" name="Life. Sci Alliance">
        <title>Evolutionary insights into 3D genome organization and epigenetic landscape of Vigna mungo.</title>
        <authorList>
            <person name="Junaid A."/>
            <person name="Singh B."/>
            <person name="Bhatia S."/>
        </authorList>
    </citation>
    <scope>NUCLEOTIDE SEQUENCE [LARGE SCALE GENOMIC DNA]</scope>
    <source>
        <strain evidence="1">Urdbean</strain>
    </source>
</reference>
<organism evidence="1 2">
    <name type="scientific">Vigna mungo</name>
    <name type="common">Black gram</name>
    <name type="synonym">Phaseolus mungo</name>
    <dbReference type="NCBI Taxonomy" id="3915"/>
    <lineage>
        <taxon>Eukaryota</taxon>
        <taxon>Viridiplantae</taxon>
        <taxon>Streptophyta</taxon>
        <taxon>Embryophyta</taxon>
        <taxon>Tracheophyta</taxon>
        <taxon>Spermatophyta</taxon>
        <taxon>Magnoliopsida</taxon>
        <taxon>eudicotyledons</taxon>
        <taxon>Gunneridae</taxon>
        <taxon>Pentapetalae</taxon>
        <taxon>rosids</taxon>
        <taxon>fabids</taxon>
        <taxon>Fabales</taxon>
        <taxon>Fabaceae</taxon>
        <taxon>Papilionoideae</taxon>
        <taxon>50 kb inversion clade</taxon>
        <taxon>NPAAA clade</taxon>
        <taxon>indigoferoid/millettioid clade</taxon>
        <taxon>Phaseoleae</taxon>
        <taxon>Vigna</taxon>
    </lineage>
</organism>